<evidence type="ECO:0000313" key="3">
    <source>
        <dbReference type="Proteomes" id="UP000033140"/>
    </source>
</evidence>
<dbReference type="OMA" id="FGAPMQR"/>
<dbReference type="AlphaFoldDB" id="A0A0E9NCZ7"/>
<dbReference type="EMBL" id="BACD03000008">
    <property type="protein sequence ID" value="GAO47285.1"/>
    <property type="molecule type" value="Genomic_DNA"/>
</dbReference>
<reference evidence="2 3" key="1">
    <citation type="journal article" date="2011" name="J. Gen. Appl. Microbiol.">
        <title>Draft genome sequencing of the enigmatic yeast Saitoella complicata.</title>
        <authorList>
            <person name="Nishida H."/>
            <person name="Hamamoto M."/>
            <person name="Sugiyama J."/>
        </authorList>
    </citation>
    <scope>NUCLEOTIDE SEQUENCE [LARGE SCALE GENOMIC DNA]</scope>
    <source>
        <strain evidence="2 3">NRRL Y-17804</strain>
    </source>
</reference>
<reference evidence="2 3" key="2">
    <citation type="journal article" date="2014" name="J. Gen. Appl. Microbiol.">
        <title>The early diverging ascomycetous budding yeast Saitoella complicata has three histone deacetylases belonging to the Clr6, Hos2, and Rpd3 lineages.</title>
        <authorList>
            <person name="Nishida H."/>
            <person name="Matsumoto T."/>
            <person name="Kondo S."/>
            <person name="Hamamoto M."/>
            <person name="Yoshikawa H."/>
        </authorList>
    </citation>
    <scope>NUCLEOTIDE SEQUENCE [LARGE SCALE GENOMIC DNA]</scope>
    <source>
        <strain evidence="2 3">NRRL Y-17804</strain>
    </source>
</reference>
<accession>A0A0E9NCZ7</accession>
<dbReference type="PROSITE" id="PS51186">
    <property type="entry name" value="GNAT"/>
    <property type="match status" value="1"/>
</dbReference>
<protein>
    <recommendedName>
        <fullName evidence="1">N-acetyltransferase domain-containing protein</fullName>
    </recommendedName>
</protein>
<reference evidence="2 3" key="3">
    <citation type="journal article" date="2015" name="Genome Announc.">
        <title>Draft Genome Sequence of the Archiascomycetous Yeast Saitoella complicata.</title>
        <authorList>
            <person name="Yamauchi K."/>
            <person name="Kondo S."/>
            <person name="Hamamoto M."/>
            <person name="Takahashi Y."/>
            <person name="Ogura Y."/>
            <person name="Hayashi T."/>
            <person name="Nishida H."/>
        </authorList>
    </citation>
    <scope>NUCLEOTIDE SEQUENCE [LARGE SCALE GENOMIC DNA]</scope>
    <source>
        <strain evidence="2 3">NRRL Y-17804</strain>
    </source>
</reference>
<dbReference type="InterPro" id="IPR016181">
    <property type="entry name" value="Acyl_CoA_acyltransferase"/>
</dbReference>
<dbReference type="PANTHER" id="PTHR43441">
    <property type="entry name" value="RIBOSOMAL-PROTEIN-SERINE ACETYLTRANSFERASE"/>
    <property type="match status" value="1"/>
</dbReference>
<dbReference type="OrthoDB" id="41238at2759"/>
<dbReference type="GO" id="GO:0005737">
    <property type="term" value="C:cytoplasm"/>
    <property type="evidence" value="ECO:0007669"/>
    <property type="project" value="TreeGrafter"/>
</dbReference>
<dbReference type="FunFam" id="3.40.630.30:FF:000047">
    <property type="entry name" value="Acetyltransferase, GNAT family"/>
    <property type="match status" value="1"/>
</dbReference>
<dbReference type="Gene3D" id="3.40.630.30">
    <property type="match status" value="1"/>
</dbReference>
<dbReference type="InterPro" id="IPR051908">
    <property type="entry name" value="Ribosomal_N-acetyltransferase"/>
</dbReference>
<dbReference type="GO" id="GO:1990189">
    <property type="term" value="F:protein N-terminal-serine acetyltransferase activity"/>
    <property type="evidence" value="ECO:0007669"/>
    <property type="project" value="TreeGrafter"/>
</dbReference>
<proteinExistence type="predicted"/>
<organism evidence="2 3">
    <name type="scientific">Saitoella complicata (strain BCRC 22490 / CBS 7301 / JCM 7358 / NBRC 10748 / NRRL Y-17804)</name>
    <dbReference type="NCBI Taxonomy" id="698492"/>
    <lineage>
        <taxon>Eukaryota</taxon>
        <taxon>Fungi</taxon>
        <taxon>Dikarya</taxon>
        <taxon>Ascomycota</taxon>
        <taxon>Taphrinomycotina</taxon>
        <taxon>Taphrinomycotina incertae sedis</taxon>
        <taxon>Saitoella</taxon>
    </lineage>
</organism>
<comment type="caution">
    <text evidence="2">The sequence shown here is derived from an EMBL/GenBank/DDBJ whole genome shotgun (WGS) entry which is preliminary data.</text>
</comment>
<evidence type="ECO:0000313" key="2">
    <source>
        <dbReference type="EMBL" id="GAO47285.1"/>
    </source>
</evidence>
<feature type="domain" description="N-acetyltransferase" evidence="1">
    <location>
        <begin position="26"/>
        <end position="183"/>
    </location>
</feature>
<dbReference type="PANTHER" id="PTHR43441:SF2">
    <property type="entry name" value="FAMILY ACETYLTRANSFERASE, PUTATIVE (AFU_ORTHOLOGUE AFUA_7G00850)-RELATED"/>
    <property type="match status" value="1"/>
</dbReference>
<dbReference type="InterPro" id="IPR000182">
    <property type="entry name" value="GNAT_dom"/>
</dbReference>
<keyword evidence="3" id="KW-1185">Reference proteome</keyword>
<dbReference type="SUPFAM" id="SSF55729">
    <property type="entry name" value="Acyl-CoA N-acyltransferases (Nat)"/>
    <property type="match status" value="1"/>
</dbReference>
<evidence type="ECO:0000259" key="1">
    <source>
        <dbReference type="PROSITE" id="PS51186"/>
    </source>
</evidence>
<dbReference type="Proteomes" id="UP000033140">
    <property type="component" value="Unassembled WGS sequence"/>
</dbReference>
<dbReference type="RefSeq" id="XP_019022651.1">
    <property type="nucleotide sequence ID" value="XM_019168485.1"/>
</dbReference>
<sequence length="228" mass="26528">MSKVEAFEDWRPARLPERTILIGAFVRIEPLRPSHARDLYEALAGPKADPLTWNYMFYGPFSSLEDFEAWIRDYTQNNDPFFWAVINKQTGRAVGFFAFLRITPEYGVTEIGHIVFTSAMQRTPMSTEAVFLLMRYAIELGNRRVEWKCDNGNSRSRAAALRFGFKEEGVFRQHMVVKGRNRDTAWFAFCDFEWARLEKALVTWLESTNFDADGKQIKTLEQCRVALQ</sequence>
<name>A0A0E9NCZ7_SAICN</name>
<dbReference type="GO" id="GO:0008999">
    <property type="term" value="F:protein-N-terminal-alanine acetyltransferase activity"/>
    <property type="evidence" value="ECO:0007669"/>
    <property type="project" value="TreeGrafter"/>
</dbReference>
<dbReference type="Pfam" id="PF13302">
    <property type="entry name" value="Acetyltransf_3"/>
    <property type="match status" value="1"/>
</dbReference>
<gene>
    <name evidence="2" type="ORF">G7K_1495-t1</name>
</gene>